<dbReference type="EMBL" id="JPKZ01002994">
    <property type="protein sequence ID" value="KHN73872.1"/>
    <property type="molecule type" value="Genomic_DNA"/>
</dbReference>
<protein>
    <submittedName>
        <fullName evidence="1">Uncharacterized protein</fullName>
    </submittedName>
</protein>
<organism evidence="1 2">
    <name type="scientific">Toxocara canis</name>
    <name type="common">Canine roundworm</name>
    <dbReference type="NCBI Taxonomy" id="6265"/>
    <lineage>
        <taxon>Eukaryota</taxon>
        <taxon>Metazoa</taxon>
        <taxon>Ecdysozoa</taxon>
        <taxon>Nematoda</taxon>
        <taxon>Chromadorea</taxon>
        <taxon>Rhabditida</taxon>
        <taxon>Spirurina</taxon>
        <taxon>Ascaridomorpha</taxon>
        <taxon>Ascaridoidea</taxon>
        <taxon>Toxocaridae</taxon>
        <taxon>Toxocara</taxon>
    </lineage>
</organism>
<gene>
    <name evidence="1" type="ORF">Tcan_00779</name>
</gene>
<proteinExistence type="predicted"/>
<evidence type="ECO:0000313" key="2">
    <source>
        <dbReference type="Proteomes" id="UP000031036"/>
    </source>
</evidence>
<comment type="caution">
    <text evidence="1">The sequence shown here is derived from an EMBL/GenBank/DDBJ whole genome shotgun (WGS) entry which is preliminary data.</text>
</comment>
<feature type="non-terminal residue" evidence="1">
    <location>
        <position position="103"/>
    </location>
</feature>
<dbReference type="Proteomes" id="UP000031036">
    <property type="component" value="Unassembled WGS sequence"/>
</dbReference>
<reference evidence="1 2" key="1">
    <citation type="submission" date="2014-11" db="EMBL/GenBank/DDBJ databases">
        <title>Genetic blueprint of the zoonotic pathogen Toxocara canis.</title>
        <authorList>
            <person name="Zhu X.-Q."/>
            <person name="Korhonen P.K."/>
            <person name="Cai H."/>
            <person name="Young N.D."/>
            <person name="Nejsum P."/>
            <person name="von Samson-Himmelstjerna G."/>
            <person name="Boag P.R."/>
            <person name="Tan P."/>
            <person name="Li Q."/>
            <person name="Min J."/>
            <person name="Yang Y."/>
            <person name="Wang X."/>
            <person name="Fang X."/>
            <person name="Hall R.S."/>
            <person name="Hofmann A."/>
            <person name="Sternberg P.W."/>
            <person name="Jex A.R."/>
            <person name="Gasser R.B."/>
        </authorList>
    </citation>
    <scope>NUCLEOTIDE SEQUENCE [LARGE SCALE GENOMIC DNA]</scope>
    <source>
        <strain evidence="1">PN_DK_2014</strain>
    </source>
</reference>
<dbReference type="AlphaFoldDB" id="A0A0B2UXQ8"/>
<feature type="non-terminal residue" evidence="1">
    <location>
        <position position="1"/>
    </location>
</feature>
<name>A0A0B2UXQ8_TOXCA</name>
<evidence type="ECO:0000313" key="1">
    <source>
        <dbReference type="EMBL" id="KHN73872.1"/>
    </source>
</evidence>
<keyword evidence="2" id="KW-1185">Reference proteome</keyword>
<sequence>RTKEEKAGSFSDCLHFGQQSVSNTVPSKQSATLVYFIIRSRRVKSEDQEKFNSYEVVLASFYQSCHEYHRVNINDTDKSVLLRWPHLFDGSLIAAIPCTYDHR</sequence>
<accession>A0A0B2UXQ8</accession>